<organism evidence="3 4">
    <name type="scientific">Paraglomus occultum</name>
    <dbReference type="NCBI Taxonomy" id="144539"/>
    <lineage>
        <taxon>Eukaryota</taxon>
        <taxon>Fungi</taxon>
        <taxon>Fungi incertae sedis</taxon>
        <taxon>Mucoromycota</taxon>
        <taxon>Glomeromycotina</taxon>
        <taxon>Glomeromycetes</taxon>
        <taxon>Paraglomerales</taxon>
        <taxon>Paraglomeraceae</taxon>
        <taxon>Paraglomus</taxon>
    </lineage>
</organism>
<protein>
    <submittedName>
        <fullName evidence="3">3323_t:CDS:1</fullName>
    </submittedName>
</protein>
<evidence type="ECO:0000259" key="2">
    <source>
        <dbReference type="PROSITE" id="PS50157"/>
    </source>
</evidence>
<dbReference type="InterPro" id="IPR011335">
    <property type="entry name" value="Restrct_endonuc-II-like"/>
</dbReference>
<gene>
    <name evidence="3" type="ORF">POCULU_LOCUS8957</name>
</gene>
<dbReference type="CDD" id="cd06260">
    <property type="entry name" value="DUF820-like"/>
    <property type="match status" value="1"/>
</dbReference>
<accession>A0A9N9GWT4</accession>
<keyword evidence="4" id="KW-1185">Reference proteome</keyword>
<dbReference type="GO" id="GO:0006302">
    <property type="term" value="P:double-strand break repair"/>
    <property type="evidence" value="ECO:0007669"/>
    <property type="project" value="UniProtKB-ARBA"/>
</dbReference>
<comment type="caution">
    <text evidence="3">The sequence shown here is derived from an EMBL/GenBank/DDBJ whole genome shotgun (WGS) entry which is preliminary data.</text>
</comment>
<keyword evidence="1" id="KW-0863">Zinc-finger</keyword>
<feature type="non-terminal residue" evidence="3">
    <location>
        <position position="235"/>
    </location>
</feature>
<sequence length="235" mass="26812">RYELLIDNTPINHFELDKKGRLIPVPQTPIFKAATVGEIFYQVSNWNIYTRQNGVVTCSQEGFNLSTPGGRTIRAPDVAFTPSETYRNLTHQQLLTFQGQAFHPTFVVEVEDVSADSKLDALKEKFKSDYFPAGVKLGWLVDPVNKNIYVFKRNTNGIVRCLSKGWRDVIGEDVLPGFVLKVWNIDKATSQLSSESSSDGEMQVDCPECDLTFDSRYSFMKHYGKEHARKKRKRH</sequence>
<dbReference type="PROSITE" id="PS00028">
    <property type="entry name" value="ZINC_FINGER_C2H2_1"/>
    <property type="match status" value="1"/>
</dbReference>
<dbReference type="InterPro" id="IPR012296">
    <property type="entry name" value="Nuclease_put_TT1808"/>
</dbReference>
<dbReference type="PROSITE" id="PS50157">
    <property type="entry name" value="ZINC_FINGER_C2H2_2"/>
    <property type="match status" value="1"/>
</dbReference>
<evidence type="ECO:0000256" key="1">
    <source>
        <dbReference type="PROSITE-ProRule" id="PRU00042"/>
    </source>
</evidence>
<dbReference type="AlphaFoldDB" id="A0A9N9GWT4"/>
<dbReference type="Pfam" id="PF05685">
    <property type="entry name" value="Uma2"/>
    <property type="match status" value="1"/>
</dbReference>
<dbReference type="Gene3D" id="3.90.1570.10">
    <property type="entry name" value="tt1808, chain A"/>
    <property type="match status" value="1"/>
</dbReference>
<dbReference type="PANTHER" id="PTHR34107">
    <property type="entry name" value="SLL0198 PROTEIN-RELATED"/>
    <property type="match status" value="1"/>
</dbReference>
<dbReference type="InterPro" id="IPR013087">
    <property type="entry name" value="Znf_C2H2_type"/>
</dbReference>
<proteinExistence type="predicted"/>
<dbReference type="PANTHER" id="PTHR34107:SF4">
    <property type="entry name" value="SLL1222 PROTEIN"/>
    <property type="match status" value="1"/>
</dbReference>
<dbReference type="GO" id="GO:0008270">
    <property type="term" value="F:zinc ion binding"/>
    <property type="evidence" value="ECO:0007669"/>
    <property type="project" value="UniProtKB-KW"/>
</dbReference>
<dbReference type="Proteomes" id="UP000789572">
    <property type="component" value="Unassembled WGS sequence"/>
</dbReference>
<keyword evidence="1" id="KW-0479">Metal-binding</keyword>
<evidence type="ECO:0000313" key="4">
    <source>
        <dbReference type="Proteomes" id="UP000789572"/>
    </source>
</evidence>
<keyword evidence="1" id="KW-0862">Zinc</keyword>
<dbReference type="SUPFAM" id="SSF52980">
    <property type="entry name" value="Restriction endonuclease-like"/>
    <property type="match status" value="1"/>
</dbReference>
<reference evidence="3" key="1">
    <citation type="submission" date="2021-06" db="EMBL/GenBank/DDBJ databases">
        <authorList>
            <person name="Kallberg Y."/>
            <person name="Tangrot J."/>
            <person name="Rosling A."/>
        </authorList>
    </citation>
    <scope>NUCLEOTIDE SEQUENCE</scope>
    <source>
        <strain evidence="3">IA702</strain>
    </source>
</reference>
<evidence type="ECO:0000313" key="3">
    <source>
        <dbReference type="EMBL" id="CAG8632275.1"/>
    </source>
</evidence>
<name>A0A9N9GWT4_9GLOM</name>
<feature type="domain" description="C2H2-type" evidence="2">
    <location>
        <begin position="204"/>
        <end position="232"/>
    </location>
</feature>
<dbReference type="InterPro" id="IPR008538">
    <property type="entry name" value="Uma2"/>
</dbReference>
<dbReference type="OrthoDB" id="88517at2759"/>
<dbReference type="EMBL" id="CAJVPJ010002955">
    <property type="protein sequence ID" value="CAG8632275.1"/>
    <property type="molecule type" value="Genomic_DNA"/>
</dbReference>